<keyword evidence="9" id="KW-1185">Reference proteome</keyword>
<dbReference type="PANTHER" id="PTHR14003">
    <property type="entry name" value="TRANSCRIPTIONAL REPRESSOR PROTEIN YY"/>
    <property type="match status" value="1"/>
</dbReference>
<organism evidence="8 9">
    <name type="scientific">Paxillus rubicundulus Ve08.2h10</name>
    <dbReference type="NCBI Taxonomy" id="930991"/>
    <lineage>
        <taxon>Eukaryota</taxon>
        <taxon>Fungi</taxon>
        <taxon>Dikarya</taxon>
        <taxon>Basidiomycota</taxon>
        <taxon>Agaricomycotina</taxon>
        <taxon>Agaricomycetes</taxon>
        <taxon>Agaricomycetidae</taxon>
        <taxon>Boletales</taxon>
        <taxon>Paxilineae</taxon>
        <taxon>Paxillaceae</taxon>
        <taxon>Paxillus</taxon>
    </lineage>
</organism>
<evidence type="ECO:0000256" key="1">
    <source>
        <dbReference type="ARBA" id="ARBA00022723"/>
    </source>
</evidence>
<keyword evidence="1" id="KW-0479">Metal-binding</keyword>
<dbReference type="GO" id="GO:0000981">
    <property type="term" value="F:DNA-binding transcription factor activity, RNA polymerase II-specific"/>
    <property type="evidence" value="ECO:0007669"/>
    <property type="project" value="UniProtKB-ARBA"/>
</dbReference>
<evidence type="ECO:0000256" key="6">
    <source>
        <dbReference type="SAM" id="MobiDB-lite"/>
    </source>
</evidence>
<keyword evidence="4" id="KW-0862">Zinc</keyword>
<evidence type="ECO:0000256" key="5">
    <source>
        <dbReference type="PROSITE-ProRule" id="PRU00042"/>
    </source>
</evidence>
<dbReference type="FunFam" id="3.30.160.60:FF:000125">
    <property type="entry name" value="Putative zinc finger protein 143"/>
    <property type="match status" value="1"/>
</dbReference>
<feature type="domain" description="C2H2-type" evidence="7">
    <location>
        <begin position="133"/>
        <end position="162"/>
    </location>
</feature>
<keyword evidence="3 5" id="KW-0863">Zinc-finger</keyword>
<evidence type="ECO:0000256" key="2">
    <source>
        <dbReference type="ARBA" id="ARBA00022737"/>
    </source>
</evidence>
<dbReference type="PROSITE" id="PS00028">
    <property type="entry name" value="ZINC_FINGER_C2H2_1"/>
    <property type="match status" value="2"/>
</dbReference>
<dbReference type="GO" id="GO:0008270">
    <property type="term" value="F:zinc ion binding"/>
    <property type="evidence" value="ECO:0007669"/>
    <property type="project" value="UniProtKB-KW"/>
</dbReference>
<feature type="region of interest" description="Disordered" evidence="6">
    <location>
        <begin position="322"/>
        <end position="396"/>
    </location>
</feature>
<feature type="compositionally biased region" description="Pro residues" evidence="6">
    <location>
        <begin position="386"/>
        <end position="396"/>
    </location>
</feature>
<evidence type="ECO:0000256" key="3">
    <source>
        <dbReference type="ARBA" id="ARBA00022771"/>
    </source>
</evidence>
<reference evidence="8 9" key="1">
    <citation type="submission" date="2014-04" db="EMBL/GenBank/DDBJ databases">
        <authorList>
            <consortium name="DOE Joint Genome Institute"/>
            <person name="Kuo A."/>
            <person name="Kohler A."/>
            <person name="Jargeat P."/>
            <person name="Nagy L.G."/>
            <person name="Floudas D."/>
            <person name="Copeland A."/>
            <person name="Barry K.W."/>
            <person name="Cichocki N."/>
            <person name="Veneault-Fourrey C."/>
            <person name="LaButti K."/>
            <person name="Lindquist E.A."/>
            <person name="Lipzen A."/>
            <person name="Lundell T."/>
            <person name="Morin E."/>
            <person name="Murat C."/>
            <person name="Sun H."/>
            <person name="Tunlid A."/>
            <person name="Henrissat B."/>
            <person name="Grigoriev I.V."/>
            <person name="Hibbett D.S."/>
            <person name="Martin F."/>
            <person name="Nordberg H.P."/>
            <person name="Cantor M.N."/>
            <person name="Hua S.X."/>
        </authorList>
    </citation>
    <scope>NUCLEOTIDE SEQUENCE [LARGE SCALE GENOMIC DNA]</scope>
    <source>
        <strain evidence="8 9">Ve08.2h10</strain>
    </source>
</reference>
<proteinExistence type="predicted"/>
<feature type="compositionally biased region" description="Basic residues" evidence="6">
    <location>
        <begin position="203"/>
        <end position="212"/>
    </location>
</feature>
<gene>
    <name evidence="8" type="ORF">PAXRUDRAFT_129040</name>
</gene>
<dbReference type="PANTHER" id="PTHR14003:SF19">
    <property type="entry name" value="YY2 TRANSCRIPTION FACTOR"/>
    <property type="match status" value="1"/>
</dbReference>
<dbReference type="GO" id="GO:0000785">
    <property type="term" value="C:chromatin"/>
    <property type="evidence" value="ECO:0007669"/>
    <property type="project" value="TreeGrafter"/>
</dbReference>
<evidence type="ECO:0000313" key="8">
    <source>
        <dbReference type="EMBL" id="KIL00825.1"/>
    </source>
</evidence>
<keyword evidence="2" id="KW-0677">Repeat</keyword>
<dbReference type="PROSITE" id="PS50157">
    <property type="entry name" value="ZINC_FINGER_C2H2_2"/>
    <property type="match status" value="2"/>
</dbReference>
<dbReference type="OrthoDB" id="6365676at2759"/>
<dbReference type="GO" id="GO:0005667">
    <property type="term" value="C:transcription regulator complex"/>
    <property type="evidence" value="ECO:0007669"/>
    <property type="project" value="TreeGrafter"/>
</dbReference>
<dbReference type="AlphaFoldDB" id="A0A0D0EAY7"/>
<dbReference type="Proteomes" id="UP000054538">
    <property type="component" value="Unassembled WGS sequence"/>
</dbReference>
<dbReference type="SUPFAM" id="SSF57667">
    <property type="entry name" value="beta-beta-alpha zinc fingers"/>
    <property type="match status" value="1"/>
</dbReference>
<feature type="domain" description="C2H2-type" evidence="7">
    <location>
        <begin position="102"/>
        <end position="132"/>
    </location>
</feature>
<dbReference type="GO" id="GO:0031519">
    <property type="term" value="C:PcG protein complex"/>
    <property type="evidence" value="ECO:0007669"/>
    <property type="project" value="TreeGrafter"/>
</dbReference>
<protein>
    <submittedName>
        <fullName evidence="8">Unplaced genomic scaffold scaffold_4, whole genome shotgun sequence</fullName>
    </submittedName>
</protein>
<feature type="compositionally biased region" description="Basic and acidic residues" evidence="6">
    <location>
        <begin position="322"/>
        <end position="331"/>
    </location>
</feature>
<dbReference type="Gene3D" id="3.30.160.60">
    <property type="entry name" value="Classic Zinc Finger"/>
    <property type="match status" value="2"/>
</dbReference>
<dbReference type="GO" id="GO:0000978">
    <property type="term" value="F:RNA polymerase II cis-regulatory region sequence-specific DNA binding"/>
    <property type="evidence" value="ECO:0007669"/>
    <property type="project" value="TreeGrafter"/>
</dbReference>
<feature type="region of interest" description="Disordered" evidence="6">
    <location>
        <begin position="49"/>
        <end position="97"/>
    </location>
</feature>
<dbReference type="EMBL" id="KN824826">
    <property type="protein sequence ID" value="KIL00825.1"/>
    <property type="molecule type" value="Genomic_DNA"/>
</dbReference>
<dbReference type="SMART" id="SM00355">
    <property type="entry name" value="ZnF_C2H2"/>
    <property type="match status" value="2"/>
</dbReference>
<evidence type="ECO:0000256" key="4">
    <source>
        <dbReference type="ARBA" id="ARBA00022833"/>
    </source>
</evidence>
<sequence>MVKIEPTILLSAPASVADVEEQLPMVGAPASTSRASPASGEYTFLDASSSSFTAERRGPRIRTAPPVPVPNLTKKSRGRRVPTAEDTVTESEPAEGKKGRVYVCKVQDCGKCFSRGEHLKRHIRSIHTHEKPFQCPHPACDKRFNRNDNLLQHLRVHKGDSSSQTSVDSAPGPAGEELPVEESSSSAMAPQRTSTKTTTIARRATRPVRKTKSAASTPPIPAARLAALRMPGRSLPLPIPRTYSMPPLSSLAPYHSPAAAGFMNNTNIAVSSLRTAIDESDGEPETDTDAEARGASGFDLRSLFSRGLGKQTFRDPAYAVRETEHSQERFGDVMGEGSFSNARGERVVNDESIQAKSEPTSSPNPGSSGSRAVTEERLAGVLSAAPSPPPSAVSAH</sequence>
<feature type="compositionally biased region" description="Low complexity" evidence="6">
    <location>
        <begin position="192"/>
        <end position="202"/>
    </location>
</feature>
<dbReference type="InterPro" id="IPR036236">
    <property type="entry name" value="Znf_C2H2_sf"/>
</dbReference>
<dbReference type="InParanoid" id="A0A0D0EAY7"/>
<feature type="region of interest" description="Disordered" evidence="6">
    <location>
        <begin position="156"/>
        <end position="223"/>
    </location>
</feature>
<dbReference type="InterPro" id="IPR013087">
    <property type="entry name" value="Znf_C2H2_type"/>
</dbReference>
<feature type="compositionally biased region" description="Low complexity" evidence="6">
    <location>
        <begin position="357"/>
        <end position="370"/>
    </location>
</feature>
<evidence type="ECO:0000259" key="7">
    <source>
        <dbReference type="PROSITE" id="PS50157"/>
    </source>
</evidence>
<dbReference type="HOGENOM" id="CLU_040448_0_0_1"/>
<reference evidence="9" key="2">
    <citation type="submission" date="2015-01" db="EMBL/GenBank/DDBJ databases">
        <title>Evolutionary Origins and Diversification of the Mycorrhizal Mutualists.</title>
        <authorList>
            <consortium name="DOE Joint Genome Institute"/>
            <consortium name="Mycorrhizal Genomics Consortium"/>
            <person name="Kohler A."/>
            <person name="Kuo A."/>
            <person name="Nagy L.G."/>
            <person name="Floudas D."/>
            <person name="Copeland A."/>
            <person name="Barry K.W."/>
            <person name="Cichocki N."/>
            <person name="Veneault-Fourrey C."/>
            <person name="LaButti K."/>
            <person name="Lindquist E.A."/>
            <person name="Lipzen A."/>
            <person name="Lundell T."/>
            <person name="Morin E."/>
            <person name="Murat C."/>
            <person name="Riley R."/>
            <person name="Ohm R."/>
            <person name="Sun H."/>
            <person name="Tunlid A."/>
            <person name="Henrissat B."/>
            <person name="Grigoriev I.V."/>
            <person name="Hibbett D.S."/>
            <person name="Martin F."/>
        </authorList>
    </citation>
    <scope>NUCLEOTIDE SEQUENCE [LARGE SCALE GENOMIC DNA]</scope>
    <source>
        <strain evidence="9">Ve08.2h10</strain>
    </source>
</reference>
<accession>A0A0D0EAY7</accession>
<dbReference type="STRING" id="930991.A0A0D0EAY7"/>
<name>A0A0D0EAY7_9AGAM</name>
<evidence type="ECO:0000313" key="9">
    <source>
        <dbReference type="Proteomes" id="UP000054538"/>
    </source>
</evidence>
<dbReference type="Pfam" id="PF00096">
    <property type="entry name" value="zf-C2H2"/>
    <property type="match status" value="2"/>
</dbReference>